<dbReference type="SUPFAM" id="SSF46894">
    <property type="entry name" value="C-terminal effector domain of the bipartite response regulators"/>
    <property type="match status" value="1"/>
</dbReference>
<dbReference type="Gene3D" id="3.30.870.10">
    <property type="entry name" value="Endonuclease Chain A"/>
    <property type="match status" value="1"/>
</dbReference>
<dbReference type="GO" id="GO:0003677">
    <property type="term" value="F:DNA binding"/>
    <property type="evidence" value="ECO:0007669"/>
    <property type="project" value="InterPro"/>
</dbReference>
<dbReference type="InterPro" id="IPR051797">
    <property type="entry name" value="TrmB-like"/>
</dbReference>
<organism evidence="1 2">
    <name type="scientific">Kitasatospora phosalacinea</name>
    <dbReference type="NCBI Taxonomy" id="2065"/>
    <lineage>
        <taxon>Bacteria</taxon>
        <taxon>Bacillati</taxon>
        <taxon>Actinomycetota</taxon>
        <taxon>Actinomycetes</taxon>
        <taxon>Kitasatosporales</taxon>
        <taxon>Streptomycetaceae</taxon>
        <taxon>Kitasatospora</taxon>
    </lineage>
</organism>
<dbReference type="Pfam" id="PF13384">
    <property type="entry name" value="HTH_23"/>
    <property type="match status" value="1"/>
</dbReference>
<dbReference type="AlphaFoldDB" id="A0A9W6PEB2"/>
<dbReference type="OrthoDB" id="4035590at2"/>
<dbReference type="Proteomes" id="UP001165143">
    <property type="component" value="Unassembled WGS sequence"/>
</dbReference>
<dbReference type="GO" id="GO:0006355">
    <property type="term" value="P:regulation of DNA-templated transcription"/>
    <property type="evidence" value="ECO:0007669"/>
    <property type="project" value="InterPro"/>
</dbReference>
<accession>A0A9W6PEB2</accession>
<dbReference type="Gene3D" id="1.10.10.10">
    <property type="entry name" value="Winged helix-like DNA-binding domain superfamily/Winged helix DNA-binding domain"/>
    <property type="match status" value="1"/>
</dbReference>
<comment type="caution">
    <text evidence="1">The sequence shown here is derived from an EMBL/GenBank/DDBJ whole genome shotgun (WGS) entry which is preliminary data.</text>
</comment>
<name>A0A9W6PEB2_9ACTN</name>
<protein>
    <submittedName>
        <fullName evidence="1">LuxR family transcriptional regulator</fullName>
    </submittedName>
</protein>
<dbReference type="PANTHER" id="PTHR34293:SF1">
    <property type="entry name" value="HTH-TYPE TRANSCRIPTIONAL REGULATOR TRMBL2"/>
    <property type="match status" value="1"/>
</dbReference>
<dbReference type="PANTHER" id="PTHR34293">
    <property type="entry name" value="HTH-TYPE TRANSCRIPTIONAL REGULATOR TRMBL2"/>
    <property type="match status" value="1"/>
</dbReference>
<sequence>MGKDQVPGLTSAGLGMVTAAARDLYKVALASGGRLSPEAAGLHPDDALQELVDIGLLVPDINAPDVLVVVDPQQLAVGLSNAWQRNALELMTRAASISADLHDLTLAYTGSAAPHQTGGSIEHVTGKTEINRRLSKFMDQASQEVLSAQPGGSARSFSPAAAIALDADMLRRGVARRTIYQPSTRYSAPTREYVAAMTKEGGEVRTLGEPFTRLIVIDCSIAIIPFDNDNERAAIVRDEAVVAYLVDSFEICWERAIPFLGGNEVPPEVVSLLRQNIIRLLLQGMGHRVIARNLGLSERTLARHIAELREEYDAETLFQLGWKLAQGHRTMPLFDSEGIDG</sequence>
<proteinExistence type="predicted"/>
<evidence type="ECO:0000313" key="1">
    <source>
        <dbReference type="EMBL" id="GLW53378.1"/>
    </source>
</evidence>
<evidence type="ECO:0000313" key="2">
    <source>
        <dbReference type="Proteomes" id="UP001165143"/>
    </source>
</evidence>
<dbReference type="EMBL" id="BSRX01000006">
    <property type="protein sequence ID" value="GLW53378.1"/>
    <property type="molecule type" value="Genomic_DNA"/>
</dbReference>
<reference evidence="1" key="1">
    <citation type="submission" date="2023-02" db="EMBL/GenBank/DDBJ databases">
        <title>Kitasatospora phosalacinea NBRC 14362.</title>
        <authorList>
            <person name="Ichikawa N."/>
            <person name="Sato H."/>
            <person name="Tonouchi N."/>
        </authorList>
    </citation>
    <scope>NUCLEOTIDE SEQUENCE</scope>
    <source>
        <strain evidence="1">NBRC 14362</strain>
    </source>
</reference>
<gene>
    <name evidence="1" type="ORF">Kpho01_13890</name>
</gene>
<dbReference type="RefSeq" id="WP_051776346.1">
    <property type="nucleotide sequence ID" value="NZ_BSRX01000006.1"/>
</dbReference>
<dbReference type="InterPro" id="IPR036388">
    <property type="entry name" value="WH-like_DNA-bd_sf"/>
</dbReference>
<dbReference type="InterPro" id="IPR016032">
    <property type="entry name" value="Sig_transdc_resp-reg_C-effctor"/>
</dbReference>